<dbReference type="VEuPathDB" id="TriTrypDB:ECC02_009353"/>
<accession>A0A7J6XUU4</accession>
<organism evidence="1 2">
    <name type="scientific">Trypanosoma cruzi</name>
    <dbReference type="NCBI Taxonomy" id="5693"/>
    <lineage>
        <taxon>Eukaryota</taxon>
        <taxon>Discoba</taxon>
        <taxon>Euglenozoa</taxon>
        <taxon>Kinetoplastea</taxon>
        <taxon>Metakinetoplastina</taxon>
        <taxon>Trypanosomatida</taxon>
        <taxon>Trypanosomatidae</taxon>
        <taxon>Trypanosoma</taxon>
        <taxon>Schizotrypanum</taxon>
    </lineage>
</organism>
<dbReference type="Proteomes" id="UP000583944">
    <property type="component" value="Unassembled WGS sequence"/>
</dbReference>
<dbReference type="EMBL" id="JABDHM010000121">
    <property type="protein sequence ID" value="KAF5217780.1"/>
    <property type="molecule type" value="Genomic_DNA"/>
</dbReference>
<comment type="caution">
    <text evidence="1">The sequence shown here is derived from an EMBL/GenBank/DDBJ whole genome shotgun (WGS) entry which is preliminary data.</text>
</comment>
<evidence type="ECO:0000313" key="1">
    <source>
        <dbReference type="EMBL" id="KAF5217780.1"/>
    </source>
</evidence>
<reference evidence="1 2" key="1">
    <citation type="journal article" date="2019" name="Genome Biol. Evol.">
        <title>Nanopore Sequencing Significantly Improves Genome Assembly of the Protozoan Parasite Trypanosoma cruzi.</title>
        <authorList>
            <person name="Diaz-Viraque F."/>
            <person name="Pita S."/>
            <person name="Greif G."/>
            <person name="de Souza R.C.M."/>
            <person name="Iraola G."/>
            <person name="Robello C."/>
        </authorList>
    </citation>
    <scope>NUCLEOTIDE SEQUENCE [LARGE SCALE GENOMIC DNA]</scope>
    <source>
        <strain evidence="1 2">Berenice</strain>
    </source>
</reference>
<dbReference type="AlphaFoldDB" id="A0A7J6XUU4"/>
<name>A0A7J6XUU4_TRYCR</name>
<protein>
    <submittedName>
        <fullName evidence="1">Uncharacterized protein</fullName>
    </submittedName>
</protein>
<proteinExistence type="predicted"/>
<evidence type="ECO:0000313" key="2">
    <source>
        <dbReference type="Proteomes" id="UP000583944"/>
    </source>
</evidence>
<sequence length="303" mass="32796">MQKKKNNQKNKNKNKVALHLFSCLAYAASLHVLACLSSDKLLLTLLNHVDAETLLLRQRHRNALHVLANHKNVGRPSSKLVSRRILQACNVERTRVALNRHDLANTAAVRAAGDHHHLAVAGLDEVHHLLLLQVVHQGVATVGAGVGVTNAVTVVCHGNRNAASARVDVLHLQELDVPLSLANLHEGKAALHVVQNAEAIPGPWDLHNVHEANRILGVLAGLTVHAHKALAENHLSLGGVQRILQTIADDDHKSHALTQLVGPSTGTWSKHARELAQHPVLGGIKALQVLLGHNDKELQLTIR</sequence>
<gene>
    <name evidence="1" type="ORF">ECC02_009353</name>
</gene>